<name>A0AAP2DTE0_9BACT</name>
<keyword evidence="4" id="KW-1185">Reference proteome</keyword>
<feature type="region of interest" description="Disordered" evidence="1">
    <location>
        <begin position="19"/>
        <end position="67"/>
    </location>
</feature>
<evidence type="ECO:0000256" key="1">
    <source>
        <dbReference type="SAM" id="MobiDB-lite"/>
    </source>
</evidence>
<dbReference type="RefSeq" id="WP_254169864.1">
    <property type="nucleotide sequence ID" value="NZ_JAHESF010000059.1"/>
</dbReference>
<accession>A0AAP2DTE0</accession>
<feature type="chain" id="PRO_5043017592" evidence="2">
    <location>
        <begin position="19"/>
        <end position="125"/>
    </location>
</feature>
<evidence type="ECO:0000313" key="3">
    <source>
        <dbReference type="EMBL" id="MBT1701179.1"/>
    </source>
</evidence>
<dbReference type="AlphaFoldDB" id="A0AAP2DTE0"/>
<organism evidence="3 4">
    <name type="scientific">Chryseosolibacter histidini</name>
    <dbReference type="NCBI Taxonomy" id="2782349"/>
    <lineage>
        <taxon>Bacteria</taxon>
        <taxon>Pseudomonadati</taxon>
        <taxon>Bacteroidota</taxon>
        <taxon>Cytophagia</taxon>
        <taxon>Cytophagales</taxon>
        <taxon>Chryseotaleaceae</taxon>
        <taxon>Chryseosolibacter</taxon>
    </lineage>
</organism>
<evidence type="ECO:0000313" key="4">
    <source>
        <dbReference type="Proteomes" id="UP001319200"/>
    </source>
</evidence>
<feature type="compositionally biased region" description="Basic residues" evidence="1">
    <location>
        <begin position="102"/>
        <end position="116"/>
    </location>
</feature>
<feature type="signal peptide" evidence="2">
    <location>
        <begin position="1"/>
        <end position="18"/>
    </location>
</feature>
<proteinExistence type="predicted"/>
<gene>
    <name evidence="3" type="ORF">KK083_30085</name>
</gene>
<sequence length="125" mass="14697">MRFKIFLIILLACSTALSFGQSRKKNKKRSKRTEQSSQPQQPTALNPLPQKEYAPKARKATKGATYESEQQYYERMEALAKTRRKNETLQQKPQYSDPMYFGHKRPPKKRKPGKMKYCKECGLRH</sequence>
<dbReference type="EMBL" id="JAHESF010000059">
    <property type="protein sequence ID" value="MBT1701179.1"/>
    <property type="molecule type" value="Genomic_DNA"/>
</dbReference>
<feature type="compositionally biased region" description="Polar residues" evidence="1">
    <location>
        <begin position="35"/>
        <end position="44"/>
    </location>
</feature>
<evidence type="ECO:0000256" key="2">
    <source>
        <dbReference type="SAM" id="SignalP"/>
    </source>
</evidence>
<reference evidence="3 4" key="1">
    <citation type="submission" date="2021-05" db="EMBL/GenBank/DDBJ databases">
        <title>A Polyphasic approach of four new species of the genus Ohtaekwangia: Ohtaekwangia histidinii sp. nov., Ohtaekwangia cretensis sp. nov., Ohtaekwangia indiensis sp. nov., Ohtaekwangia reichenbachii sp. nov. from diverse environment.</title>
        <authorList>
            <person name="Octaviana S."/>
        </authorList>
    </citation>
    <scope>NUCLEOTIDE SEQUENCE [LARGE SCALE GENOMIC DNA]</scope>
    <source>
        <strain evidence="3 4">PWU4</strain>
    </source>
</reference>
<protein>
    <submittedName>
        <fullName evidence="3">Uncharacterized protein</fullName>
    </submittedName>
</protein>
<keyword evidence="2" id="KW-0732">Signal</keyword>
<dbReference type="Proteomes" id="UP001319200">
    <property type="component" value="Unassembled WGS sequence"/>
</dbReference>
<comment type="caution">
    <text evidence="3">The sequence shown here is derived from an EMBL/GenBank/DDBJ whole genome shotgun (WGS) entry which is preliminary data.</text>
</comment>
<feature type="region of interest" description="Disordered" evidence="1">
    <location>
        <begin position="83"/>
        <end position="116"/>
    </location>
</feature>
<feature type="compositionally biased region" description="Basic residues" evidence="1">
    <location>
        <begin position="22"/>
        <end position="31"/>
    </location>
</feature>